<accession>A0ABN1ICN7</accession>
<dbReference type="Gene3D" id="1.25.40.10">
    <property type="entry name" value="Tetratricopeptide repeat domain"/>
    <property type="match status" value="2"/>
</dbReference>
<dbReference type="PANTHER" id="PTHR43289:SF34">
    <property type="entry name" value="SERINE_THREONINE-PROTEIN KINASE YBDM-RELATED"/>
    <property type="match status" value="1"/>
</dbReference>
<evidence type="ECO:0000259" key="6">
    <source>
        <dbReference type="PROSITE" id="PS50011"/>
    </source>
</evidence>
<evidence type="ECO:0000256" key="1">
    <source>
        <dbReference type="ARBA" id="ARBA00022679"/>
    </source>
</evidence>
<keyword evidence="4 5" id="KW-0067">ATP-binding</keyword>
<protein>
    <recommendedName>
        <fullName evidence="6">Protein kinase domain-containing protein</fullName>
    </recommendedName>
</protein>
<dbReference type="EMBL" id="BAAAEU010000002">
    <property type="protein sequence ID" value="GAA0707158.1"/>
    <property type="molecule type" value="Genomic_DNA"/>
</dbReference>
<dbReference type="Pfam" id="PF00069">
    <property type="entry name" value="Pkinase"/>
    <property type="match status" value="1"/>
</dbReference>
<dbReference type="PROSITE" id="PS00107">
    <property type="entry name" value="PROTEIN_KINASE_ATP"/>
    <property type="match status" value="1"/>
</dbReference>
<dbReference type="PROSITE" id="PS00108">
    <property type="entry name" value="PROTEIN_KINASE_ST"/>
    <property type="match status" value="1"/>
</dbReference>
<evidence type="ECO:0000256" key="2">
    <source>
        <dbReference type="ARBA" id="ARBA00022741"/>
    </source>
</evidence>
<keyword evidence="2 5" id="KW-0547">Nucleotide-binding</keyword>
<dbReference type="PANTHER" id="PTHR43289">
    <property type="entry name" value="MITOGEN-ACTIVATED PROTEIN KINASE KINASE KINASE 20-RELATED"/>
    <property type="match status" value="1"/>
</dbReference>
<evidence type="ECO:0000313" key="8">
    <source>
        <dbReference type="Proteomes" id="UP001501523"/>
    </source>
</evidence>
<gene>
    <name evidence="7" type="ORF">GCM10009105_05710</name>
</gene>
<dbReference type="Proteomes" id="UP001501523">
    <property type="component" value="Unassembled WGS sequence"/>
</dbReference>
<evidence type="ECO:0000256" key="5">
    <source>
        <dbReference type="PROSITE-ProRule" id="PRU10141"/>
    </source>
</evidence>
<evidence type="ECO:0000313" key="7">
    <source>
        <dbReference type="EMBL" id="GAA0707158.1"/>
    </source>
</evidence>
<dbReference type="Pfam" id="PF13374">
    <property type="entry name" value="TPR_10"/>
    <property type="match status" value="2"/>
</dbReference>
<dbReference type="InterPro" id="IPR011990">
    <property type="entry name" value="TPR-like_helical_dom_sf"/>
</dbReference>
<feature type="binding site" evidence="5">
    <location>
        <position position="111"/>
    </location>
    <ligand>
        <name>ATP</name>
        <dbReference type="ChEBI" id="CHEBI:30616"/>
    </ligand>
</feature>
<dbReference type="Gene3D" id="3.30.200.20">
    <property type="entry name" value="Phosphorylase Kinase, domain 1"/>
    <property type="match status" value="1"/>
</dbReference>
<dbReference type="RefSeq" id="WP_343786944.1">
    <property type="nucleotide sequence ID" value="NZ_BAAAEU010000002.1"/>
</dbReference>
<dbReference type="SMART" id="SM00220">
    <property type="entry name" value="S_TKc"/>
    <property type="match status" value="1"/>
</dbReference>
<dbReference type="InterPro" id="IPR017441">
    <property type="entry name" value="Protein_kinase_ATP_BS"/>
</dbReference>
<organism evidence="7 8">
    <name type="scientific">Dokdonella soli</name>
    <dbReference type="NCBI Taxonomy" id="529810"/>
    <lineage>
        <taxon>Bacteria</taxon>
        <taxon>Pseudomonadati</taxon>
        <taxon>Pseudomonadota</taxon>
        <taxon>Gammaproteobacteria</taxon>
        <taxon>Lysobacterales</taxon>
        <taxon>Rhodanobacteraceae</taxon>
        <taxon>Dokdonella</taxon>
    </lineage>
</organism>
<dbReference type="InterPro" id="IPR000719">
    <property type="entry name" value="Prot_kinase_dom"/>
</dbReference>
<dbReference type="Pfam" id="PF13424">
    <property type="entry name" value="TPR_12"/>
    <property type="match status" value="2"/>
</dbReference>
<keyword evidence="3" id="KW-0418">Kinase</keyword>
<feature type="domain" description="Protein kinase" evidence="6">
    <location>
        <begin position="80"/>
        <end position="349"/>
    </location>
</feature>
<evidence type="ECO:0000256" key="3">
    <source>
        <dbReference type="ARBA" id="ARBA00022777"/>
    </source>
</evidence>
<reference evidence="7 8" key="1">
    <citation type="journal article" date="2019" name="Int. J. Syst. Evol. Microbiol.">
        <title>The Global Catalogue of Microorganisms (GCM) 10K type strain sequencing project: providing services to taxonomists for standard genome sequencing and annotation.</title>
        <authorList>
            <consortium name="The Broad Institute Genomics Platform"/>
            <consortium name="The Broad Institute Genome Sequencing Center for Infectious Disease"/>
            <person name="Wu L."/>
            <person name="Ma J."/>
        </authorList>
    </citation>
    <scope>NUCLEOTIDE SEQUENCE [LARGE SCALE GENOMIC DNA]</scope>
    <source>
        <strain evidence="7 8">JCM 15421</strain>
    </source>
</reference>
<dbReference type="CDD" id="cd14014">
    <property type="entry name" value="STKc_PknB_like"/>
    <property type="match status" value="1"/>
</dbReference>
<name>A0ABN1ICN7_9GAMM</name>
<dbReference type="PROSITE" id="PS50011">
    <property type="entry name" value="PROTEIN_KINASE_DOM"/>
    <property type="match status" value="1"/>
</dbReference>
<dbReference type="InterPro" id="IPR008271">
    <property type="entry name" value="Ser/Thr_kinase_AS"/>
</dbReference>
<keyword evidence="1" id="KW-0808">Transferase</keyword>
<sequence length="940" mass="101178">MHELIAARWSEIEPLLDALMDLADEERAERLARDCADDDLRAAVAYLLALDARVDSDVDQAVREIAVRGSDLEGRRIGPYRVEKTLGEGGMGAVFLATRETAEFTQHVALKLLRIGLYSAVQQELFRREQQLHARLEHPHIARIFDSGITAAGVPYFAMEYIDGLPLTEYCKAGRLDIESRLKLFATTCDAVAYAHQNLIVHRDLKPSNILVDRAGTPKLLDFGIAKLLPEAGGTGEITRSEPCRLTPNYAAPEQFVGATITTATDAYALGVLLCELLTDEPACGGSPSASMSGGMPARLRIAATACGSNVPATRPRLRGDLESIVRKATQAEPGRRYSGAAALRDDILRHLNGRPVRARPDAWTYRSAKFIQRNKFGVAAAALIAATLTGASVFSIHQADIARREAAHAQDEANRAAAVSDFLSKLFETNAPGSAAPAQTAEEMLTRAIDMSKADFTRQPRTEVELLRTIGDILRRRGQLDAARAPLDRARIQAQTLFGASADETLKATSALAALDEAEGRFAQGAAAIEQAIAAYRAQHPGDSVALAHALQLLGVLHLRSDRAADAMALEQQALDMYRRVLPDDRVEINEAMYGLAMTQQANGKLQESTATAQDVVARTRSQHGNQHVLVAEALGFLAGPLRDLGRIDAAEAAMREAVAIDRAIYTQPNPHATSDLNELALVEMTEGKFIAAAKLWAEELAQERVLFHSDHPDTATTLNNLARVRDTQGAYNEAAALQRESLAMDLHLRGEGHPYVAQSRANLARWLIHGGAFDEAERLLAAAQASNREHFGDSHPQIAAELLVEAELAQARGEPASAQALALSAIAMFEHELPPHHPKLLAARLDAGRLLLAARAFTQAEPMFAAATTDAHAGTPPVALYLAQALAGLGDVQAAGGHGEQAHASWREALNTLSLAPENDTALAGRLVTQLEKSPASN</sequence>
<dbReference type="InterPro" id="IPR011009">
    <property type="entry name" value="Kinase-like_dom_sf"/>
</dbReference>
<evidence type="ECO:0000256" key="4">
    <source>
        <dbReference type="ARBA" id="ARBA00022840"/>
    </source>
</evidence>
<dbReference type="SUPFAM" id="SSF56112">
    <property type="entry name" value="Protein kinase-like (PK-like)"/>
    <property type="match status" value="1"/>
</dbReference>
<dbReference type="SUPFAM" id="SSF48452">
    <property type="entry name" value="TPR-like"/>
    <property type="match status" value="4"/>
</dbReference>
<keyword evidence="8" id="KW-1185">Reference proteome</keyword>
<proteinExistence type="predicted"/>
<comment type="caution">
    <text evidence="7">The sequence shown here is derived from an EMBL/GenBank/DDBJ whole genome shotgun (WGS) entry which is preliminary data.</text>
</comment>
<dbReference type="Gene3D" id="1.10.510.10">
    <property type="entry name" value="Transferase(Phosphotransferase) domain 1"/>
    <property type="match status" value="1"/>
</dbReference>